<evidence type="ECO:0000256" key="1">
    <source>
        <dbReference type="SAM" id="Phobius"/>
    </source>
</evidence>
<evidence type="ECO:0008006" key="4">
    <source>
        <dbReference type="Google" id="ProtNLM"/>
    </source>
</evidence>
<organism evidence="2 3">
    <name type="scientific">Archangium gephyra</name>
    <dbReference type="NCBI Taxonomy" id="48"/>
    <lineage>
        <taxon>Bacteria</taxon>
        <taxon>Pseudomonadati</taxon>
        <taxon>Myxococcota</taxon>
        <taxon>Myxococcia</taxon>
        <taxon>Myxococcales</taxon>
        <taxon>Cystobacterineae</taxon>
        <taxon>Archangiaceae</taxon>
        <taxon>Archangium</taxon>
    </lineage>
</organism>
<sequence length="83" mass="8671">MIAFVAGVSIAAAVLYGIGTVDLSTIAQGDVFGVRMPSKMELALDWRSLQGAATVAFFTSLLGALIPALRAARLNPVEALRHT</sequence>
<protein>
    <recommendedName>
        <fullName evidence="4">ABC3 transporter permease protein domain-containing protein</fullName>
    </recommendedName>
</protein>
<accession>A0A2W5TJG0</accession>
<evidence type="ECO:0000313" key="2">
    <source>
        <dbReference type="EMBL" id="PZR11455.1"/>
    </source>
</evidence>
<evidence type="ECO:0000313" key="3">
    <source>
        <dbReference type="Proteomes" id="UP000249061"/>
    </source>
</evidence>
<keyword evidence="1" id="KW-0472">Membrane</keyword>
<proteinExistence type="predicted"/>
<feature type="transmembrane region" description="Helical" evidence="1">
    <location>
        <begin position="51"/>
        <end position="72"/>
    </location>
</feature>
<keyword evidence="1" id="KW-0812">Transmembrane</keyword>
<comment type="caution">
    <text evidence="2">The sequence shown here is derived from an EMBL/GenBank/DDBJ whole genome shotgun (WGS) entry which is preliminary data.</text>
</comment>
<name>A0A2W5TJG0_9BACT</name>
<gene>
    <name evidence="2" type="ORF">DI536_17670</name>
</gene>
<reference evidence="2 3" key="1">
    <citation type="submission" date="2017-08" db="EMBL/GenBank/DDBJ databases">
        <title>Infants hospitalized years apart are colonized by the same room-sourced microbial strains.</title>
        <authorList>
            <person name="Brooks B."/>
            <person name="Olm M.R."/>
            <person name="Firek B.A."/>
            <person name="Baker R."/>
            <person name="Thomas B.C."/>
            <person name="Morowitz M.J."/>
            <person name="Banfield J.F."/>
        </authorList>
    </citation>
    <scope>NUCLEOTIDE SEQUENCE [LARGE SCALE GENOMIC DNA]</scope>
    <source>
        <strain evidence="2">S2_003_000_R2_14</strain>
    </source>
</reference>
<keyword evidence="1" id="KW-1133">Transmembrane helix</keyword>
<dbReference type="Proteomes" id="UP000249061">
    <property type="component" value="Unassembled WGS sequence"/>
</dbReference>
<dbReference type="AlphaFoldDB" id="A0A2W5TJG0"/>
<dbReference type="EMBL" id="QFQP01000014">
    <property type="protein sequence ID" value="PZR11455.1"/>
    <property type="molecule type" value="Genomic_DNA"/>
</dbReference>